<comment type="caution">
    <text evidence="1">The sequence shown here is derived from an EMBL/GenBank/DDBJ whole genome shotgun (WGS) entry which is preliminary data.</text>
</comment>
<dbReference type="Pfam" id="PF13279">
    <property type="entry name" value="4HBT_2"/>
    <property type="match status" value="1"/>
</dbReference>
<accession>A0A6N9H613</accession>
<dbReference type="InterPro" id="IPR029069">
    <property type="entry name" value="HotDog_dom_sf"/>
</dbReference>
<organism evidence="1 2">
    <name type="scientific">Brevibacterium rongguiense</name>
    <dbReference type="NCBI Taxonomy" id="2695267"/>
    <lineage>
        <taxon>Bacteria</taxon>
        <taxon>Bacillati</taxon>
        <taxon>Actinomycetota</taxon>
        <taxon>Actinomycetes</taxon>
        <taxon>Micrococcales</taxon>
        <taxon>Brevibacteriaceae</taxon>
        <taxon>Brevibacterium</taxon>
    </lineage>
</organism>
<dbReference type="GO" id="GO:0047617">
    <property type="term" value="F:fatty acyl-CoA hydrolase activity"/>
    <property type="evidence" value="ECO:0007669"/>
    <property type="project" value="TreeGrafter"/>
</dbReference>
<evidence type="ECO:0000313" key="1">
    <source>
        <dbReference type="EMBL" id="MYM19301.1"/>
    </source>
</evidence>
<name>A0A6N9H613_9MICO</name>
<dbReference type="AlphaFoldDB" id="A0A6N9H613"/>
<evidence type="ECO:0000313" key="2">
    <source>
        <dbReference type="Proteomes" id="UP000469215"/>
    </source>
</evidence>
<dbReference type="SUPFAM" id="SSF54637">
    <property type="entry name" value="Thioesterase/thiol ester dehydrase-isomerase"/>
    <property type="match status" value="1"/>
</dbReference>
<proteinExistence type="predicted"/>
<sequence length="146" mass="15776">MGVSEYATEVRAEWIDYNGHFSEGYYVLVFGFATDEAMAALGLGEDYRAASGCSLYTVESHVRYLSEVGLGAQLRIATEVIGAAERKLQLAHTMYAGNEIIATEELLALHVDQAAGRAVPLPEEVRAAAEARLSPAPDWSGRRVGL</sequence>
<dbReference type="Gene3D" id="3.10.129.10">
    <property type="entry name" value="Hotdog Thioesterase"/>
    <property type="match status" value="1"/>
</dbReference>
<dbReference type="Proteomes" id="UP000469215">
    <property type="component" value="Unassembled WGS sequence"/>
</dbReference>
<dbReference type="RefSeq" id="WP_160952733.1">
    <property type="nucleotide sequence ID" value="NZ_WWEQ01000013.1"/>
</dbReference>
<protein>
    <submittedName>
        <fullName evidence="1">Thioesterase</fullName>
    </submittedName>
</protein>
<dbReference type="PANTHER" id="PTHR31793">
    <property type="entry name" value="4-HYDROXYBENZOYL-COA THIOESTERASE FAMILY MEMBER"/>
    <property type="match status" value="1"/>
</dbReference>
<dbReference type="InterPro" id="IPR050563">
    <property type="entry name" value="4-hydroxybenzoyl-CoA_TE"/>
</dbReference>
<dbReference type="PANTHER" id="PTHR31793:SF2">
    <property type="entry name" value="BLR1345 PROTEIN"/>
    <property type="match status" value="1"/>
</dbReference>
<dbReference type="CDD" id="cd00586">
    <property type="entry name" value="4HBT"/>
    <property type="match status" value="1"/>
</dbReference>
<gene>
    <name evidence="1" type="ORF">GSY69_04775</name>
</gene>
<reference evidence="1 2" key="1">
    <citation type="submission" date="2020-01" db="EMBL/GenBank/DDBJ databases">
        <authorList>
            <person name="Deng T."/>
        </authorList>
    </citation>
    <scope>NUCLEOTIDE SEQUENCE [LARGE SCALE GENOMIC DNA]</scope>
    <source>
        <strain evidence="1 2">5221</strain>
    </source>
</reference>
<dbReference type="EMBL" id="WWEQ01000013">
    <property type="protein sequence ID" value="MYM19301.1"/>
    <property type="molecule type" value="Genomic_DNA"/>
</dbReference>
<keyword evidence="2" id="KW-1185">Reference proteome</keyword>